<comment type="caution">
    <text evidence="9">The sequence shown here is derived from an EMBL/GenBank/DDBJ whole genome shotgun (WGS) entry which is preliminary data.</text>
</comment>
<dbReference type="Proteomes" id="UP000011885">
    <property type="component" value="Unassembled WGS sequence"/>
</dbReference>
<evidence type="ECO:0000256" key="4">
    <source>
        <dbReference type="ARBA" id="ARBA00022519"/>
    </source>
</evidence>
<evidence type="ECO:0000313" key="10">
    <source>
        <dbReference type="Proteomes" id="UP000011885"/>
    </source>
</evidence>
<feature type="transmembrane region" description="Helical" evidence="8">
    <location>
        <begin position="195"/>
        <end position="216"/>
    </location>
</feature>
<protein>
    <submittedName>
        <fullName evidence="9">Amino-acid ABC transporter permease protein Y4TF</fullName>
    </submittedName>
</protein>
<keyword evidence="6 8" id="KW-1133">Transmembrane helix</keyword>
<feature type="transmembrane region" description="Helical" evidence="8">
    <location>
        <begin position="354"/>
        <end position="375"/>
    </location>
</feature>
<gene>
    <name evidence="9" type="ORF">RSSM_06564</name>
</gene>
<evidence type="ECO:0000256" key="8">
    <source>
        <dbReference type="SAM" id="Phobius"/>
    </source>
</evidence>
<evidence type="ECO:0000256" key="5">
    <source>
        <dbReference type="ARBA" id="ARBA00022692"/>
    </source>
</evidence>
<dbReference type="GO" id="GO:0005886">
    <property type="term" value="C:plasma membrane"/>
    <property type="evidence" value="ECO:0007669"/>
    <property type="project" value="UniProtKB-SubCell"/>
</dbReference>
<comment type="subcellular location">
    <subcellularLocation>
        <location evidence="1">Cell inner membrane</location>
        <topology evidence="1">Multi-pass membrane protein</topology>
    </subcellularLocation>
</comment>
<evidence type="ECO:0000256" key="1">
    <source>
        <dbReference type="ARBA" id="ARBA00004429"/>
    </source>
</evidence>
<keyword evidence="10" id="KW-1185">Reference proteome</keyword>
<feature type="transmembrane region" description="Helical" evidence="8">
    <location>
        <begin position="438"/>
        <end position="461"/>
    </location>
</feature>
<feature type="transmembrane region" description="Helical" evidence="8">
    <location>
        <begin position="12"/>
        <end position="40"/>
    </location>
</feature>
<feature type="transmembrane region" description="Helical" evidence="8">
    <location>
        <begin position="61"/>
        <end position="79"/>
    </location>
</feature>
<organism evidence="9 10">
    <name type="scientific">Rhodopirellula sallentina SM41</name>
    <dbReference type="NCBI Taxonomy" id="1263870"/>
    <lineage>
        <taxon>Bacteria</taxon>
        <taxon>Pseudomonadati</taxon>
        <taxon>Planctomycetota</taxon>
        <taxon>Planctomycetia</taxon>
        <taxon>Pirellulales</taxon>
        <taxon>Pirellulaceae</taxon>
        <taxon>Rhodopirellula</taxon>
    </lineage>
</organism>
<keyword evidence="2" id="KW-0813">Transport</keyword>
<dbReference type="InterPro" id="IPR035906">
    <property type="entry name" value="MetI-like_sf"/>
</dbReference>
<keyword evidence="7 8" id="KW-0472">Membrane</keyword>
<dbReference type="PANTHER" id="PTHR43357:SF3">
    <property type="entry name" value="FE(3+)-TRANSPORT SYSTEM PERMEASE PROTEIN FBPB 2"/>
    <property type="match status" value="1"/>
</dbReference>
<feature type="transmembrane region" description="Helical" evidence="8">
    <location>
        <begin position="499"/>
        <end position="517"/>
    </location>
</feature>
<dbReference type="PANTHER" id="PTHR43357">
    <property type="entry name" value="INNER MEMBRANE ABC TRANSPORTER PERMEASE PROTEIN YDCV"/>
    <property type="match status" value="1"/>
</dbReference>
<evidence type="ECO:0000256" key="6">
    <source>
        <dbReference type="ARBA" id="ARBA00022989"/>
    </source>
</evidence>
<evidence type="ECO:0000256" key="3">
    <source>
        <dbReference type="ARBA" id="ARBA00022475"/>
    </source>
</evidence>
<feature type="transmembrane region" description="Helical" evidence="8">
    <location>
        <begin position="395"/>
        <end position="417"/>
    </location>
</feature>
<dbReference type="Gene3D" id="1.10.3720.10">
    <property type="entry name" value="MetI-like"/>
    <property type="match status" value="2"/>
</dbReference>
<dbReference type="SUPFAM" id="SSF161098">
    <property type="entry name" value="MetI-like"/>
    <property type="match status" value="2"/>
</dbReference>
<keyword evidence="3" id="KW-1003">Cell membrane</keyword>
<proteinExistence type="predicted"/>
<name>M5TSG8_9BACT</name>
<dbReference type="PATRIC" id="fig|1263870.3.peg.6963"/>
<evidence type="ECO:0000256" key="2">
    <source>
        <dbReference type="ARBA" id="ARBA00022448"/>
    </source>
</evidence>
<sequence>MNPFANDWTAAIATTFALMAVSSAVAVVIGIPSAACAVVLRQSHCSHRGADVLRRGLVQGWFLAMLFSIVTPLILHAAVWESTAGKFGWLMKTMTGGNLFWVGWIHGVHGAAIVAVATYWATLNIEPAVIKHAEMDFGRLGAWFRVRLPLAFPWLLVAVVIVWLLAATEMSVADLHSVRTVADQFYLFYSLDPNFTAVSVTTWLPMLIGGVPALVWMRLRNRSLFVAAKRIGGEGVHPDLKSASQQLNGFDQRSDFGGGGLVAAVGVLVSVVVCQGAIVAGLVMQSGHSVRIERGESIAAWSWDACVRAIGNAPSLFASEYAWTFQLAVFTSLAVTPVAWAIARVGRGNRTLGWAFDCLATVIFLVPGPIVGLVVVKLFACGLPLAEKLATQTLVPTILSVGIRSGVIAYFIIRVAYRQIDPSVWNAGRMELPLFARVLRVEVPLLWPSILAAFIITGVVASGDVPATLPVLPPGVTTVGTRLFGLLHSGSRYHEASLAFWYLVAILSLSGIAWRVLMLRFHR</sequence>
<feature type="transmembrane region" description="Helical" evidence="8">
    <location>
        <begin position="142"/>
        <end position="166"/>
    </location>
</feature>
<dbReference type="RefSeq" id="WP_008688735.1">
    <property type="nucleotide sequence ID" value="NZ_ANOH01000458.1"/>
</dbReference>
<feature type="transmembrane region" description="Helical" evidence="8">
    <location>
        <begin position="99"/>
        <end position="121"/>
    </location>
</feature>
<dbReference type="EMBL" id="ANOH01000458">
    <property type="protein sequence ID" value="EMI51999.1"/>
    <property type="molecule type" value="Genomic_DNA"/>
</dbReference>
<keyword evidence="5 8" id="KW-0812">Transmembrane</keyword>
<dbReference type="AlphaFoldDB" id="M5TSG8"/>
<feature type="transmembrane region" description="Helical" evidence="8">
    <location>
        <begin position="261"/>
        <end position="284"/>
    </location>
</feature>
<evidence type="ECO:0000256" key="7">
    <source>
        <dbReference type="ARBA" id="ARBA00023136"/>
    </source>
</evidence>
<accession>M5TSG8</accession>
<reference evidence="9 10" key="1">
    <citation type="journal article" date="2013" name="Mar. Genomics">
        <title>Expression of sulfatases in Rhodopirellula baltica and the diversity of sulfatases in the genus Rhodopirellula.</title>
        <authorList>
            <person name="Wegner C.E."/>
            <person name="Richter-Heitmann T."/>
            <person name="Klindworth A."/>
            <person name="Klockow C."/>
            <person name="Richter M."/>
            <person name="Achstetter T."/>
            <person name="Glockner F.O."/>
            <person name="Harder J."/>
        </authorList>
    </citation>
    <scope>NUCLEOTIDE SEQUENCE [LARGE SCALE GENOMIC DNA]</scope>
    <source>
        <strain evidence="9 10">SM41</strain>
    </source>
</reference>
<keyword evidence="4" id="KW-0997">Cell inner membrane</keyword>
<dbReference type="OrthoDB" id="282704at2"/>
<feature type="transmembrane region" description="Helical" evidence="8">
    <location>
        <begin position="321"/>
        <end position="342"/>
    </location>
</feature>
<evidence type="ECO:0000313" key="9">
    <source>
        <dbReference type="EMBL" id="EMI51999.1"/>
    </source>
</evidence>